<protein>
    <submittedName>
        <fullName evidence="1">Putative ferredoxin</fullName>
    </submittedName>
</protein>
<dbReference type="AlphaFoldDB" id="A0A2P2C426"/>
<evidence type="ECO:0000313" key="1">
    <source>
        <dbReference type="EMBL" id="CUR56756.1"/>
    </source>
</evidence>
<accession>A0A2P2C426</accession>
<proteinExistence type="predicted"/>
<dbReference type="Pfam" id="PF13459">
    <property type="entry name" value="Fer4_15"/>
    <property type="match status" value="1"/>
</dbReference>
<dbReference type="Gene3D" id="3.30.70.20">
    <property type="match status" value="1"/>
</dbReference>
<sequence length="82" mass="8422">MSQHPISKGSIRLERDLCIGAGMCESVGARAFHVDDEGLVAFSDDLANADGPLDNDLGRAVVEAAAVCPAQAILLADGLDDA</sequence>
<dbReference type="SUPFAM" id="SSF54862">
    <property type="entry name" value="4Fe-4S ferredoxins"/>
    <property type="match status" value="1"/>
</dbReference>
<reference evidence="1" key="1">
    <citation type="submission" date="2015-08" db="EMBL/GenBank/DDBJ databases">
        <authorList>
            <person name="Babu N.S."/>
            <person name="Beckwith C.J."/>
            <person name="Beseler K.G."/>
            <person name="Brison A."/>
            <person name="Carone J.V."/>
            <person name="Caskin T.P."/>
            <person name="Diamond M."/>
            <person name="Durham M.E."/>
            <person name="Foxe J.M."/>
            <person name="Go M."/>
            <person name="Henderson B.A."/>
            <person name="Jones I.B."/>
            <person name="McGettigan J.A."/>
            <person name="Micheletti S.J."/>
            <person name="Nasrallah M.E."/>
            <person name="Ortiz D."/>
            <person name="Piller C.R."/>
            <person name="Privatt S.R."/>
            <person name="Schneider S.L."/>
            <person name="Sharp S."/>
            <person name="Smith T.C."/>
            <person name="Stanton J.D."/>
            <person name="Ullery H.E."/>
            <person name="Wilson R.J."/>
            <person name="Serrano M.G."/>
            <person name="Buck G."/>
            <person name="Lee V."/>
            <person name="Wang Y."/>
            <person name="Carvalho R."/>
            <person name="Voegtly L."/>
            <person name="Shi R."/>
            <person name="Duckworth R."/>
            <person name="Johnson A."/>
            <person name="Loviza R."/>
            <person name="Walstead R."/>
            <person name="Shah Z."/>
            <person name="Kiflezghi M."/>
            <person name="Wade K."/>
            <person name="Ball S.L."/>
            <person name="Bradley K.W."/>
            <person name="Asai D.J."/>
            <person name="Bowman C.A."/>
            <person name="Russell D.A."/>
            <person name="Pope W.H."/>
            <person name="Jacobs-Sera D."/>
            <person name="Hendrix R.W."/>
            <person name="Hatfull G.F."/>
        </authorList>
    </citation>
    <scope>NUCLEOTIDE SEQUENCE</scope>
</reference>
<dbReference type="EMBL" id="CZKA01000030">
    <property type="protein sequence ID" value="CUR56756.1"/>
    <property type="molecule type" value="Genomic_DNA"/>
</dbReference>
<name>A0A2P2C426_9ZZZZ</name>
<gene>
    <name evidence="1" type="ORF">NOCA2360041</name>
</gene>
<organism evidence="1">
    <name type="scientific">metagenome</name>
    <dbReference type="NCBI Taxonomy" id="256318"/>
    <lineage>
        <taxon>unclassified sequences</taxon>
        <taxon>metagenomes</taxon>
    </lineage>
</organism>